<dbReference type="SUPFAM" id="SSF46548">
    <property type="entry name" value="alpha-helical ferredoxin"/>
    <property type="match status" value="1"/>
</dbReference>
<gene>
    <name evidence="8" type="primary">glpC_3</name>
    <name evidence="8" type="ORF">Psch_02942</name>
</gene>
<dbReference type="InterPro" id="IPR017896">
    <property type="entry name" value="4Fe4S_Fe-S-bd"/>
</dbReference>
<keyword evidence="5" id="KW-0411">Iron-sulfur</keyword>
<keyword evidence="2" id="KW-0479">Metal-binding</keyword>
<dbReference type="PANTHER" id="PTHR43255">
    <property type="entry name" value="IRON-SULFUR-BINDING OXIDOREDUCTASE FADF-RELATED-RELATED"/>
    <property type="match status" value="1"/>
</dbReference>
<dbReference type="Pfam" id="PF13183">
    <property type="entry name" value="Fer4_8"/>
    <property type="match status" value="1"/>
</dbReference>
<dbReference type="InterPro" id="IPR051460">
    <property type="entry name" value="HdrC_iron-sulfur_subunit"/>
</dbReference>
<evidence type="ECO:0000259" key="7">
    <source>
        <dbReference type="Pfam" id="PF13183"/>
    </source>
</evidence>
<evidence type="ECO:0000256" key="5">
    <source>
        <dbReference type="ARBA" id="ARBA00023014"/>
    </source>
</evidence>
<accession>A0A4Y7RB30</accession>
<evidence type="ECO:0000256" key="2">
    <source>
        <dbReference type="ARBA" id="ARBA00022723"/>
    </source>
</evidence>
<dbReference type="PANTHER" id="PTHR43255:SF1">
    <property type="entry name" value="IRON-SULFUR-BINDING OXIDOREDUCTASE FADF-RELATED"/>
    <property type="match status" value="1"/>
</dbReference>
<dbReference type="RefSeq" id="WP_134219025.1">
    <property type="nucleotide sequence ID" value="NZ_QFGA01000002.1"/>
</dbReference>
<dbReference type="InterPro" id="IPR004017">
    <property type="entry name" value="Cys_rich_dom"/>
</dbReference>
<dbReference type="GO" id="GO:0016491">
    <property type="term" value="F:oxidoreductase activity"/>
    <property type="evidence" value="ECO:0007669"/>
    <property type="project" value="UniProtKB-KW"/>
</dbReference>
<dbReference type="EMBL" id="QFGA01000002">
    <property type="protein sequence ID" value="TEB05900.1"/>
    <property type="molecule type" value="Genomic_DNA"/>
</dbReference>
<evidence type="ECO:0000256" key="1">
    <source>
        <dbReference type="ARBA" id="ARBA00022485"/>
    </source>
</evidence>
<evidence type="ECO:0000313" key="8">
    <source>
        <dbReference type="EMBL" id="TEB05900.1"/>
    </source>
</evidence>
<dbReference type="Pfam" id="PF02754">
    <property type="entry name" value="CCG"/>
    <property type="match status" value="2"/>
</dbReference>
<evidence type="ECO:0000256" key="4">
    <source>
        <dbReference type="ARBA" id="ARBA00023004"/>
    </source>
</evidence>
<dbReference type="AlphaFoldDB" id="A0A4Y7RB30"/>
<dbReference type="GO" id="GO:0051539">
    <property type="term" value="F:4 iron, 4 sulfur cluster binding"/>
    <property type="evidence" value="ECO:0007669"/>
    <property type="project" value="UniProtKB-KW"/>
</dbReference>
<name>A0A4Y7RB30_9FIRM</name>
<feature type="domain" description="Cysteine-rich" evidence="6">
    <location>
        <begin position="358"/>
        <end position="432"/>
    </location>
</feature>
<feature type="domain" description="Cysteine-rich" evidence="6">
    <location>
        <begin position="191"/>
        <end position="272"/>
    </location>
</feature>
<keyword evidence="1" id="KW-0004">4Fe-4S</keyword>
<dbReference type="GO" id="GO:0046872">
    <property type="term" value="F:metal ion binding"/>
    <property type="evidence" value="ECO:0007669"/>
    <property type="project" value="UniProtKB-KW"/>
</dbReference>
<reference evidence="8 9" key="1">
    <citation type="journal article" date="2018" name="Environ. Microbiol.">
        <title>Novel energy conservation strategies and behaviour of Pelotomaculum schinkii driving syntrophic propionate catabolism.</title>
        <authorList>
            <person name="Hidalgo-Ahumada C.A.P."/>
            <person name="Nobu M.K."/>
            <person name="Narihiro T."/>
            <person name="Tamaki H."/>
            <person name="Liu W.T."/>
            <person name="Kamagata Y."/>
            <person name="Stams A.J.M."/>
            <person name="Imachi H."/>
            <person name="Sousa D.Z."/>
        </authorList>
    </citation>
    <scope>NUCLEOTIDE SEQUENCE [LARGE SCALE GENOMIC DNA]</scope>
    <source>
        <strain evidence="8 9">HH</strain>
    </source>
</reference>
<dbReference type="GO" id="GO:0005886">
    <property type="term" value="C:plasma membrane"/>
    <property type="evidence" value="ECO:0007669"/>
    <property type="project" value="TreeGrafter"/>
</dbReference>
<sequence length="458" mass="50609">MAKYDQLAGPHNLGKEASVVDKLGDRYDTPKTPLTFDITNLKNFVYDMEHCIKCKGCYWVEHTYNPGMSFPVRCASNLWNDFDAYGAMGKMRIGLAIEEGRLQWTDKLLEILYACTLCGACDVGCKRNLDLEIELSLEALRVKAVKDGAAPLPAHKKVVDNIAKKNNYFGATESRTKWVTKDIKVADKADVLYFVGCSSAYVNPAIAQATAKIFNATGTPFMLLKDEKCCGNTPFSIGMFDEAKKMAEANVAAVKATGAKTLVTSCAECYRMWKVDYPKMLDIATEDLGFEVLHLIEFADKALAAGKLKLTKPVDVRFTYHDACSVSRLCDPWKPYKGERGWMGMIYPGMLRRRGRQGLYAQTRNLLNAIPGADFTEAIRIRENAFCCGGGRGTKEAYPEFSKFAANHRLEEVKAVGAEVLVSACPWCKSNFAQVAKEDGGSVKVMDIAELIAASVEI</sequence>
<protein>
    <submittedName>
        <fullName evidence="8">Anaerobic glycerol-3-phosphate dehydrogenase subunit C</fullName>
    </submittedName>
</protein>
<dbReference type="Proteomes" id="UP000298324">
    <property type="component" value="Unassembled WGS sequence"/>
</dbReference>
<keyword evidence="3" id="KW-0560">Oxidoreductase</keyword>
<evidence type="ECO:0000256" key="3">
    <source>
        <dbReference type="ARBA" id="ARBA00023002"/>
    </source>
</evidence>
<proteinExistence type="predicted"/>
<keyword evidence="4" id="KW-0408">Iron</keyword>
<evidence type="ECO:0000313" key="9">
    <source>
        <dbReference type="Proteomes" id="UP000298324"/>
    </source>
</evidence>
<feature type="domain" description="4Fe-4S ferredoxin-type" evidence="7">
    <location>
        <begin position="48"/>
        <end position="128"/>
    </location>
</feature>
<evidence type="ECO:0000259" key="6">
    <source>
        <dbReference type="Pfam" id="PF02754"/>
    </source>
</evidence>
<comment type="caution">
    <text evidence="8">The sequence shown here is derived from an EMBL/GenBank/DDBJ whole genome shotgun (WGS) entry which is preliminary data.</text>
</comment>
<organism evidence="8 9">
    <name type="scientific">Pelotomaculum schinkii</name>
    <dbReference type="NCBI Taxonomy" id="78350"/>
    <lineage>
        <taxon>Bacteria</taxon>
        <taxon>Bacillati</taxon>
        <taxon>Bacillota</taxon>
        <taxon>Clostridia</taxon>
        <taxon>Eubacteriales</taxon>
        <taxon>Desulfotomaculaceae</taxon>
        <taxon>Pelotomaculum</taxon>
    </lineage>
</organism>
<keyword evidence="9" id="KW-1185">Reference proteome</keyword>